<proteinExistence type="predicted"/>
<dbReference type="PANTHER" id="PTHR47976">
    <property type="entry name" value="G-TYPE LECTIN S-RECEPTOR-LIKE SERINE/THREONINE-PROTEIN KINASE SD2-5"/>
    <property type="match status" value="1"/>
</dbReference>
<dbReference type="Proteomes" id="UP000222542">
    <property type="component" value="Unassembled WGS sequence"/>
</dbReference>
<name>A0A1U8E7U2_CAPAN</name>
<feature type="signal peptide" evidence="3">
    <location>
        <begin position="1"/>
        <end position="22"/>
    </location>
</feature>
<evidence type="ECO:0000313" key="6">
    <source>
        <dbReference type="Proteomes" id="UP000222542"/>
    </source>
</evidence>
<dbReference type="OMA" id="CIYYAKI"/>
<dbReference type="SMR" id="A0A1U8E7U2"/>
<comment type="caution">
    <text evidence="5">The sequence shown here is derived from an EMBL/GenBank/DDBJ whole genome shotgun (WGS) entry which is preliminary data.</text>
</comment>
<organism evidence="5 6">
    <name type="scientific">Capsicum annuum</name>
    <name type="common">Capsicum pepper</name>
    <dbReference type="NCBI Taxonomy" id="4072"/>
    <lineage>
        <taxon>Eukaryota</taxon>
        <taxon>Viridiplantae</taxon>
        <taxon>Streptophyta</taxon>
        <taxon>Embryophyta</taxon>
        <taxon>Tracheophyta</taxon>
        <taxon>Spermatophyta</taxon>
        <taxon>Magnoliopsida</taxon>
        <taxon>eudicotyledons</taxon>
        <taxon>Gunneridae</taxon>
        <taxon>Pentapetalae</taxon>
        <taxon>asterids</taxon>
        <taxon>lamiids</taxon>
        <taxon>Solanales</taxon>
        <taxon>Solanaceae</taxon>
        <taxon>Solanoideae</taxon>
        <taxon>Capsiceae</taxon>
        <taxon>Capsicum</taxon>
    </lineage>
</organism>
<dbReference type="Gene3D" id="2.90.10.10">
    <property type="entry name" value="Bulb-type lectin domain"/>
    <property type="match status" value="2"/>
</dbReference>
<dbReference type="InterPro" id="IPR036426">
    <property type="entry name" value="Bulb-type_lectin_dom_sf"/>
</dbReference>
<sequence>MAYSEAYLKLFVFVIFPLHILAQTKFTIPLGSSLTANEEITPWLSQSGDFAFGFKQIQGQNQFLLCIYYAKIKDATIVWYANGGYPVPRGSVANLHPKNGLNLRDPQGKMLWSSGPIVSNVAYAVMNDTGNFILVGVDSSVLWESFRYPTDTILPTQILEIDNKLVSRKSEFSFSPGRFYLRMLNNGNLVLVTQSKPTNFDYDAEYYNSHTSDPGDVANSGYRLIFDELGSVYILKRNNQRLMLTPPNVPSISENYHRLSLDFDGVLTHYYRPKSSSSTGDQDQRWTTLWSQPDNICLAILEEIGSGACGYNNVCHLDENQRPYCECPKGYLLIDPNDKYGSCKPKFVPSCDELGQENPQDLYDFDVVTDVDWPLSDFERIYPCVEEECRKACLEDCFCGVAIYRSNSCWKKKLPLSNGRVDTTLNVKAFLKIKKISK</sequence>
<dbReference type="CDD" id="cd00028">
    <property type="entry name" value="B_lectin"/>
    <property type="match status" value="1"/>
</dbReference>
<keyword evidence="6" id="KW-1185">Reference proteome</keyword>
<dbReference type="InterPro" id="IPR001480">
    <property type="entry name" value="Bulb-type_lectin_dom"/>
</dbReference>
<dbReference type="Gramene" id="PHT95163">
    <property type="protein sequence ID" value="PHT95163"/>
    <property type="gene ID" value="T459_03045"/>
</dbReference>
<dbReference type="InterPro" id="IPR051343">
    <property type="entry name" value="G-type_lectin_kinases/EP1-like"/>
</dbReference>
<dbReference type="Pfam" id="PF01453">
    <property type="entry name" value="B_lectin"/>
    <property type="match status" value="1"/>
</dbReference>
<evidence type="ECO:0000259" key="4">
    <source>
        <dbReference type="PROSITE" id="PS50927"/>
    </source>
</evidence>
<feature type="chain" id="PRO_5030035214" description="Bulb-type lectin domain-containing protein" evidence="3">
    <location>
        <begin position="23"/>
        <end position="438"/>
    </location>
</feature>
<evidence type="ECO:0000313" key="5">
    <source>
        <dbReference type="EMBL" id="PHT95163.1"/>
    </source>
</evidence>
<evidence type="ECO:0000256" key="2">
    <source>
        <dbReference type="ARBA" id="ARBA00023180"/>
    </source>
</evidence>
<evidence type="ECO:0000256" key="1">
    <source>
        <dbReference type="ARBA" id="ARBA00022729"/>
    </source>
</evidence>
<accession>A0A1U8E7U2</accession>
<dbReference type="AlphaFoldDB" id="A0A1U8E7U2"/>
<keyword evidence="2" id="KW-0325">Glycoprotein</keyword>
<protein>
    <recommendedName>
        <fullName evidence="4">Bulb-type lectin domain-containing protein</fullName>
    </recommendedName>
</protein>
<dbReference type="STRING" id="4072.A0A1U8E7U2"/>
<dbReference type="OrthoDB" id="1930390at2759"/>
<dbReference type="SMART" id="SM00108">
    <property type="entry name" value="B_lectin"/>
    <property type="match status" value="1"/>
</dbReference>
<keyword evidence="1 3" id="KW-0732">Signal</keyword>
<dbReference type="SUPFAM" id="SSF51110">
    <property type="entry name" value="alpha-D-mannose-specific plant lectins"/>
    <property type="match status" value="1"/>
</dbReference>
<reference evidence="5 6" key="1">
    <citation type="journal article" date="2014" name="Nat. Genet.">
        <title>Genome sequence of the hot pepper provides insights into the evolution of pungency in Capsicum species.</title>
        <authorList>
            <person name="Kim S."/>
            <person name="Park M."/>
            <person name="Yeom S.I."/>
            <person name="Kim Y.M."/>
            <person name="Lee J.M."/>
            <person name="Lee H.A."/>
            <person name="Seo E."/>
            <person name="Choi J."/>
            <person name="Cheong K."/>
            <person name="Kim K.T."/>
            <person name="Jung K."/>
            <person name="Lee G.W."/>
            <person name="Oh S.K."/>
            <person name="Bae C."/>
            <person name="Kim S.B."/>
            <person name="Lee H.Y."/>
            <person name="Kim S.Y."/>
            <person name="Kim M.S."/>
            <person name="Kang B.C."/>
            <person name="Jo Y.D."/>
            <person name="Yang H.B."/>
            <person name="Jeong H.J."/>
            <person name="Kang W.H."/>
            <person name="Kwon J.K."/>
            <person name="Shin C."/>
            <person name="Lim J.Y."/>
            <person name="Park J.H."/>
            <person name="Huh J.H."/>
            <person name="Kim J.S."/>
            <person name="Kim B.D."/>
            <person name="Cohen O."/>
            <person name="Paran I."/>
            <person name="Suh M.C."/>
            <person name="Lee S.B."/>
            <person name="Kim Y.K."/>
            <person name="Shin Y."/>
            <person name="Noh S.J."/>
            <person name="Park J."/>
            <person name="Seo Y.S."/>
            <person name="Kwon S.Y."/>
            <person name="Kim H.A."/>
            <person name="Park J.M."/>
            <person name="Kim H.J."/>
            <person name="Choi S.B."/>
            <person name="Bosland P.W."/>
            <person name="Reeves G."/>
            <person name="Jo S.H."/>
            <person name="Lee B.W."/>
            <person name="Cho H.T."/>
            <person name="Choi H.S."/>
            <person name="Lee M.S."/>
            <person name="Yu Y."/>
            <person name="Do Choi Y."/>
            <person name="Park B.S."/>
            <person name="van Deynze A."/>
            <person name="Ashrafi H."/>
            <person name="Hill T."/>
            <person name="Kim W.T."/>
            <person name="Pai H.S."/>
            <person name="Ahn H.K."/>
            <person name="Yeam I."/>
            <person name="Giovannoni J.J."/>
            <person name="Rose J.K."/>
            <person name="Sorensen I."/>
            <person name="Lee S.J."/>
            <person name="Kim R.W."/>
            <person name="Choi I.Y."/>
            <person name="Choi B.S."/>
            <person name="Lim J.S."/>
            <person name="Lee Y.H."/>
            <person name="Choi D."/>
        </authorList>
    </citation>
    <scope>NUCLEOTIDE SEQUENCE [LARGE SCALE GENOMIC DNA]</scope>
    <source>
        <strain evidence="6">cv. CM334</strain>
    </source>
</reference>
<dbReference type="PANTHER" id="PTHR47976:SF119">
    <property type="entry name" value="G-TYPE LECTIN S-RECEPTOR-LIKE SERINE_THREONINE-PROTEIN KINASE RLK1"/>
    <property type="match status" value="1"/>
</dbReference>
<feature type="domain" description="Bulb-type lectin" evidence="4">
    <location>
        <begin position="25"/>
        <end position="147"/>
    </location>
</feature>
<dbReference type="PROSITE" id="PS50927">
    <property type="entry name" value="BULB_LECTIN"/>
    <property type="match status" value="1"/>
</dbReference>
<dbReference type="KEGG" id="cann:107843484"/>
<dbReference type="EMBL" id="AYRZ02000001">
    <property type="protein sequence ID" value="PHT95163.1"/>
    <property type="molecule type" value="Genomic_DNA"/>
</dbReference>
<dbReference type="FunFam" id="2.90.10.10:FF:000013">
    <property type="entry name" value="G-type lectin S-receptor-like serine/threonine-protein kinase LECRK1"/>
    <property type="match status" value="1"/>
</dbReference>
<reference evidence="5 6" key="2">
    <citation type="journal article" date="2017" name="Genome Biol.">
        <title>New reference genome sequences of hot pepper reveal the massive evolution of plant disease-resistance genes by retroduplication.</title>
        <authorList>
            <person name="Kim S."/>
            <person name="Park J."/>
            <person name="Yeom S.I."/>
            <person name="Kim Y.M."/>
            <person name="Seo E."/>
            <person name="Kim K.T."/>
            <person name="Kim M.S."/>
            <person name="Lee J.M."/>
            <person name="Cheong K."/>
            <person name="Shin H.S."/>
            <person name="Kim S.B."/>
            <person name="Han K."/>
            <person name="Lee J."/>
            <person name="Park M."/>
            <person name="Lee H.A."/>
            <person name="Lee H.Y."/>
            <person name="Lee Y."/>
            <person name="Oh S."/>
            <person name="Lee J.H."/>
            <person name="Choi E."/>
            <person name="Choi E."/>
            <person name="Lee S.E."/>
            <person name="Jeon J."/>
            <person name="Kim H."/>
            <person name="Choi G."/>
            <person name="Song H."/>
            <person name="Lee J."/>
            <person name="Lee S.C."/>
            <person name="Kwon J.K."/>
            <person name="Lee H.Y."/>
            <person name="Koo N."/>
            <person name="Hong Y."/>
            <person name="Kim R.W."/>
            <person name="Kang W.H."/>
            <person name="Huh J.H."/>
            <person name="Kang B.C."/>
            <person name="Yang T.J."/>
            <person name="Lee Y.H."/>
            <person name="Bennetzen J.L."/>
            <person name="Choi D."/>
        </authorList>
    </citation>
    <scope>NUCLEOTIDE SEQUENCE [LARGE SCALE GENOMIC DNA]</scope>
    <source>
        <strain evidence="6">cv. CM334</strain>
    </source>
</reference>
<gene>
    <name evidence="5" type="ORF">T459_03045</name>
</gene>
<evidence type="ECO:0000256" key="3">
    <source>
        <dbReference type="SAM" id="SignalP"/>
    </source>
</evidence>